<proteinExistence type="predicted"/>
<accession>A0A4P7UP14</accession>
<name>A0A4P7UP14_DESDE</name>
<dbReference type="OrthoDB" id="3680805at2"/>
<protein>
    <submittedName>
        <fullName evidence="1">Uncharacterized protein</fullName>
    </submittedName>
</protein>
<evidence type="ECO:0000313" key="2">
    <source>
        <dbReference type="Proteomes" id="UP000297065"/>
    </source>
</evidence>
<dbReference type="RefSeq" id="WP_136400867.1">
    <property type="nucleotide sequence ID" value="NZ_CP036295.1"/>
</dbReference>
<dbReference type="EMBL" id="CP036295">
    <property type="protein sequence ID" value="QCC86818.1"/>
    <property type="molecule type" value="Genomic_DNA"/>
</dbReference>
<evidence type="ECO:0000313" key="1">
    <source>
        <dbReference type="EMBL" id="QCC86818.1"/>
    </source>
</evidence>
<gene>
    <name evidence="1" type="ORF">DDIC_13205</name>
</gene>
<dbReference type="Proteomes" id="UP000297065">
    <property type="component" value="Chromosome"/>
</dbReference>
<sequence>MIDIVKKVVDIESAYSLHLARLIILIAEFEKQSERIDGLSKLAKLDFFVRYPTLLAKALLVRGKSSKHLHIEDYEKQCVESAMVRYRFGPWDHRYRNFLNVLIAKGLVSVLTNEKKVVIMCTPLGMETAASFSRYEEFLPYKIRSELVCKNFNYTSANLTKFLFEIFPEILSFKHNAEITI</sequence>
<organism evidence="1 2">
    <name type="scientific">Desulfovibrio desulfuricans</name>
    <dbReference type="NCBI Taxonomy" id="876"/>
    <lineage>
        <taxon>Bacteria</taxon>
        <taxon>Pseudomonadati</taxon>
        <taxon>Thermodesulfobacteriota</taxon>
        <taxon>Desulfovibrionia</taxon>
        <taxon>Desulfovibrionales</taxon>
        <taxon>Desulfovibrionaceae</taxon>
        <taxon>Desulfovibrio</taxon>
    </lineage>
</organism>
<reference evidence="1 2" key="1">
    <citation type="submission" date="2019-02" db="EMBL/GenBank/DDBJ databases">
        <title>Complete Genome Sequence of Desulfovibrio desulfuricans IC1, a Sulfonate Utilizing Anaerobe.</title>
        <authorList>
            <person name="Day L.A."/>
            <person name="De Leon K.B."/>
            <person name="Wall J.D."/>
        </authorList>
    </citation>
    <scope>NUCLEOTIDE SEQUENCE [LARGE SCALE GENOMIC DNA]</scope>
    <source>
        <strain evidence="1 2">IC1</strain>
    </source>
</reference>
<dbReference type="AlphaFoldDB" id="A0A4P7UP14"/>